<dbReference type="EMBL" id="JBCGBO010000001">
    <property type="protein sequence ID" value="KAK9228358.1"/>
    <property type="molecule type" value="Genomic_DNA"/>
</dbReference>
<keyword evidence="2" id="KW-1185">Reference proteome</keyword>
<protein>
    <submittedName>
        <fullName evidence="1">Uncharacterized protein</fullName>
    </submittedName>
</protein>
<accession>A0AAP0R0B4</accession>
<comment type="caution">
    <text evidence="1">The sequence shown here is derived from an EMBL/GenBank/DDBJ whole genome shotgun (WGS) entry which is preliminary data.</text>
</comment>
<sequence length="58" mass="6648">MCIHCLYTSSHFNYSHFTGNFGKGGLVEIRRTLIFSSTGFVFSPFRQLKRNESSAQKL</sequence>
<reference evidence="1 2" key="1">
    <citation type="submission" date="2024-05" db="EMBL/GenBank/DDBJ databases">
        <title>Haplotype-resolved chromosome-level genome assembly of Huyou (Citrus changshanensis).</title>
        <authorList>
            <person name="Miao C."/>
            <person name="Chen W."/>
            <person name="Wu Y."/>
            <person name="Wang L."/>
            <person name="Zhao S."/>
            <person name="Grierson D."/>
            <person name="Xu C."/>
            <person name="Chen K."/>
        </authorList>
    </citation>
    <scope>NUCLEOTIDE SEQUENCE [LARGE SCALE GENOMIC DNA]</scope>
    <source>
        <strain evidence="1">01-14</strain>
        <tissue evidence="1">Leaf</tissue>
    </source>
</reference>
<gene>
    <name evidence="1" type="ORF">WN944_021308</name>
</gene>
<dbReference type="Proteomes" id="UP001428341">
    <property type="component" value="Unassembled WGS sequence"/>
</dbReference>
<name>A0AAP0R0B4_9ROSI</name>
<dbReference type="AlphaFoldDB" id="A0AAP0R0B4"/>
<organism evidence="1 2">
    <name type="scientific">Citrus x changshan-huyou</name>
    <dbReference type="NCBI Taxonomy" id="2935761"/>
    <lineage>
        <taxon>Eukaryota</taxon>
        <taxon>Viridiplantae</taxon>
        <taxon>Streptophyta</taxon>
        <taxon>Embryophyta</taxon>
        <taxon>Tracheophyta</taxon>
        <taxon>Spermatophyta</taxon>
        <taxon>Magnoliopsida</taxon>
        <taxon>eudicotyledons</taxon>
        <taxon>Gunneridae</taxon>
        <taxon>Pentapetalae</taxon>
        <taxon>rosids</taxon>
        <taxon>malvids</taxon>
        <taxon>Sapindales</taxon>
        <taxon>Rutaceae</taxon>
        <taxon>Aurantioideae</taxon>
        <taxon>Citrus</taxon>
    </lineage>
</organism>
<evidence type="ECO:0000313" key="1">
    <source>
        <dbReference type="EMBL" id="KAK9228358.1"/>
    </source>
</evidence>
<evidence type="ECO:0000313" key="2">
    <source>
        <dbReference type="Proteomes" id="UP001428341"/>
    </source>
</evidence>
<proteinExistence type="predicted"/>